<name>A0ABD5DZC0_9ACTN</name>
<reference evidence="4" key="1">
    <citation type="submission" date="2023-07" db="EMBL/GenBank/DDBJ databases">
        <title>30 novel species of actinomycetes from the DSMZ collection.</title>
        <authorList>
            <person name="Nouioui I."/>
        </authorList>
    </citation>
    <scope>NUCLEOTIDE SEQUENCE [LARGE SCALE GENOMIC DNA]</scope>
    <source>
        <strain evidence="4">DSM 41982</strain>
    </source>
</reference>
<accession>A0ABD5DZC0</accession>
<organism evidence="3 4">
    <name type="scientific">Streptomyces evansiae</name>
    <dbReference type="NCBI Taxonomy" id="3075535"/>
    <lineage>
        <taxon>Bacteria</taxon>
        <taxon>Bacillati</taxon>
        <taxon>Actinomycetota</taxon>
        <taxon>Actinomycetes</taxon>
        <taxon>Kitasatosporales</taxon>
        <taxon>Streptomycetaceae</taxon>
        <taxon>Streptomyces</taxon>
    </lineage>
</organism>
<protein>
    <recommendedName>
        <fullName evidence="5">Integral membrane protein</fullName>
    </recommendedName>
</protein>
<dbReference type="AlphaFoldDB" id="A0ABD5DZC0"/>
<gene>
    <name evidence="3" type="ORF">RM574_02875</name>
</gene>
<feature type="region of interest" description="Disordered" evidence="1">
    <location>
        <begin position="107"/>
        <end position="139"/>
    </location>
</feature>
<feature type="transmembrane region" description="Helical" evidence="2">
    <location>
        <begin position="16"/>
        <end position="34"/>
    </location>
</feature>
<feature type="transmembrane region" description="Helical" evidence="2">
    <location>
        <begin position="82"/>
        <end position="106"/>
    </location>
</feature>
<feature type="compositionally biased region" description="Low complexity" evidence="1">
    <location>
        <begin position="115"/>
        <end position="125"/>
    </location>
</feature>
<evidence type="ECO:0000256" key="1">
    <source>
        <dbReference type="SAM" id="MobiDB-lite"/>
    </source>
</evidence>
<evidence type="ECO:0008006" key="5">
    <source>
        <dbReference type="Google" id="ProtNLM"/>
    </source>
</evidence>
<comment type="caution">
    <text evidence="3">The sequence shown here is derived from an EMBL/GenBank/DDBJ whole genome shotgun (WGS) entry which is preliminary data.</text>
</comment>
<sequence>MPGAWVERDRRRTVRLYGGLPLFAAGVVVVAFAVNALRSGLSCHGACVGSPSGEATTVGRAEDGDPLVVLVPSQEDEGSDTAAVISAAGGAVGAVLGGTAMLVSVLRRPGTTGRAPETGTGAEPGAPAPRPAEEPRRDA</sequence>
<evidence type="ECO:0000313" key="3">
    <source>
        <dbReference type="EMBL" id="MDT0414419.1"/>
    </source>
</evidence>
<dbReference type="EMBL" id="JAVRER010000003">
    <property type="protein sequence ID" value="MDT0414419.1"/>
    <property type="molecule type" value="Genomic_DNA"/>
</dbReference>
<keyword evidence="2" id="KW-0472">Membrane</keyword>
<keyword evidence="2" id="KW-0812">Transmembrane</keyword>
<evidence type="ECO:0000256" key="2">
    <source>
        <dbReference type="SAM" id="Phobius"/>
    </source>
</evidence>
<evidence type="ECO:0000313" key="4">
    <source>
        <dbReference type="Proteomes" id="UP001183607"/>
    </source>
</evidence>
<proteinExistence type="predicted"/>
<keyword evidence="2" id="KW-1133">Transmembrane helix</keyword>
<dbReference type="Proteomes" id="UP001183607">
    <property type="component" value="Unassembled WGS sequence"/>
</dbReference>
<dbReference type="RefSeq" id="WP_254667491.1">
    <property type="nucleotide sequence ID" value="NZ_JAVRER010000003.1"/>
</dbReference>